<dbReference type="GO" id="GO:0043065">
    <property type="term" value="P:positive regulation of apoptotic process"/>
    <property type="evidence" value="ECO:0007669"/>
    <property type="project" value="TreeGrafter"/>
</dbReference>
<evidence type="ECO:0000259" key="8">
    <source>
        <dbReference type="PROSITE" id="PS50011"/>
    </source>
</evidence>
<dbReference type="SMART" id="SM00220">
    <property type="entry name" value="S_TKc"/>
    <property type="match status" value="1"/>
</dbReference>
<dbReference type="PROSITE" id="PS50011">
    <property type="entry name" value="PROTEIN_KINASE_DOM"/>
    <property type="match status" value="1"/>
</dbReference>
<keyword evidence="4" id="KW-0418">Kinase</keyword>
<dbReference type="SUPFAM" id="SSF56112">
    <property type="entry name" value="Protein kinase-like (PK-like)"/>
    <property type="match status" value="1"/>
</dbReference>
<keyword evidence="11" id="KW-1185">Reference proteome</keyword>
<dbReference type="Proteomes" id="UP000663829">
    <property type="component" value="Unassembled WGS sequence"/>
</dbReference>
<dbReference type="PROSITE" id="PS00107">
    <property type="entry name" value="PROTEIN_KINASE_ATP"/>
    <property type="match status" value="1"/>
</dbReference>
<comment type="similarity">
    <text evidence="7">Belongs to the protein kinase superfamily.</text>
</comment>
<evidence type="ECO:0000313" key="10">
    <source>
        <dbReference type="EMBL" id="CAF3593336.1"/>
    </source>
</evidence>
<evidence type="ECO:0000256" key="3">
    <source>
        <dbReference type="ARBA" id="ARBA00022741"/>
    </source>
</evidence>
<feature type="binding site" evidence="6">
    <location>
        <position position="91"/>
    </location>
    <ligand>
        <name>ATP</name>
        <dbReference type="ChEBI" id="CHEBI:30616"/>
    </ligand>
</feature>
<dbReference type="GO" id="GO:0005524">
    <property type="term" value="F:ATP binding"/>
    <property type="evidence" value="ECO:0007669"/>
    <property type="project" value="UniProtKB-UniRule"/>
</dbReference>
<dbReference type="EMBL" id="CAJOBC010000496">
    <property type="protein sequence ID" value="CAF3593336.1"/>
    <property type="molecule type" value="Genomic_DNA"/>
</dbReference>
<evidence type="ECO:0000256" key="1">
    <source>
        <dbReference type="ARBA" id="ARBA00022527"/>
    </source>
</evidence>
<feature type="domain" description="Protein kinase" evidence="8">
    <location>
        <begin position="57"/>
        <end position="320"/>
    </location>
</feature>
<keyword evidence="3 6" id="KW-0547">Nucleotide-binding</keyword>
<dbReference type="InterPro" id="IPR008271">
    <property type="entry name" value="Ser/Thr_kinase_AS"/>
</dbReference>
<dbReference type="GO" id="GO:0005634">
    <property type="term" value="C:nucleus"/>
    <property type="evidence" value="ECO:0007669"/>
    <property type="project" value="TreeGrafter"/>
</dbReference>
<reference evidence="9" key="1">
    <citation type="submission" date="2021-02" db="EMBL/GenBank/DDBJ databases">
        <authorList>
            <person name="Nowell W R."/>
        </authorList>
    </citation>
    <scope>NUCLEOTIDE SEQUENCE</scope>
</reference>
<name>A0A813TG56_9BILA</name>
<dbReference type="OrthoDB" id="504170at2759"/>
<evidence type="ECO:0000256" key="5">
    <source>
        <dbReference type="ARBA" id="ARBA00022840"/>
    </source>
</evidence>
<evidence type="ECO:0000256" key="2">
    <source>
        <dbReference type="ARBA" id="ARBA00022679"/>
    </source>
</evidence>
<dbReference type="PANTHER" id="PTHR24342:SF12">
    <property type="entry name" value="DEATH-ASSOCIATED PROTEIN KINASE RELATED"/>
    <property type="match status" value="1"/>
</dbReference>
<comment type="caution">
    <text evidence="9">The sequence shown here is derived from an EMBL/GenBank/DDBJ whole genome shotgun (WGS) entry which is preliminary data.</text>
</comment>
<dbReference type="GO" id="GO:0004674">
    <property type="term" value="F:protein serine/threonine kinase activity"/>
    <property type="evidence" value="ECO:0007669"/>
    <property type="project" value="UniProtKB-KW"/>
</dbReference>
<evidence type="ECO:0000256" key="6">
    <source>
        <dbReference type="PROSITE-ProRule" id="PRU10141"/>
    </source>
</evidence>
<keyword evidence="2" id="KW-0808">Transferase</keyword>
<dbReference type="Gene3D" id="1.10.510.10">
    <property type="entry name" value="Transferase(Phosphotransferase) domain 1"/>
    <property type="match status" value="1"/>
</dbReference>
<dbReference type="Proteomes" id="UP000681722">
    <property type="component" value="Unassembled WGS sequence"/>
</dbReference>
<dbReference type="InterPro" id="IPR000719">
    <property type="entry name" value="Prot_kinase_dom"/>
</dbReference>
<dbReference type="Gene3D" id="3.30.200.20">
    <property type="entry name" value="Phosphorylase Kinase, domain 1"/>
    <property type="match status" value="1"/>
</dbReference>
<dbReference type="PANTHER" id="PTHR24342">
    <property type="entry name" value="SERINE/THREONINE-PROTEIN KINASE 17"/>
    <property type="match status" value="1"/>
</dbReference>
<dbReference type="PROSITE" id="PS00108">
    <property type="entry name" value="PROTEIN_KINASE_ST"/>
    <property type="match status" value="1"/>
</dbReference>
<keyword evidence="1 7" id="KW-0723">Serine/threonine-protein kinase</keyword>
<evidence type="ECO:0000256" key="4">
    <source>
        <dbReference type="ARBA" id="ARBA00022777"/>
    </source>
</evidence>
<accession>A0A813TG56</accession>
<protein>
    <recommendedName>
        <fullName evidence="8">Protein kinase domain-containing protein</fullName>
    </recommendedName>
</protein>
<dbReference type="EMBL" id="CAJNOQ010000496">
    <property type="protein sequence ID" value="CAF0807811.1"/>
    <property type="molecule type" value="Genomic_DNA"/>
</dbReference>
<dbReference type="AlphaFoldDB" id="A0A813TG56"/>
<gene>
    <name evidence="9" type="ORF">GPM918_LOCUS3869</name>
    <name evidence="10" type="ORF">SRO942_LOCUS3869</name>
</gene>
<keyword evidence="5 6" id="KW-0067">ATP-binding</keyword>
<dbReference type="Pfam" id="PF00069">
    <property type="entry name" value="Pkinase"/>
    <property type="match status" value="1"/>
</dbReference>
<dbReference type="InterPro" id="IPR011009">
    <property type="entry name" value="Kinase-like_dom_sf"/>
</dbReference>
<evidence type="ECO:0000256" key="7">
    <source>
        <dbReference type="RuleBase" id="RU000304"/>
    </source>
</evidence>
<evidence type="ECO:0000313" key="9">
    <source>
        <dbReference type="EMBL" id="CAF0807811.1"/>
    </source>
</evidence>
<proteinExistence type="inferred from homology"/>
<sequence length="475" mass="53878">MAVCQTPTRSRILSKRHFNTTNILSSLSPLTSNGMLKSTGCNEFQHLYATETFDKVYNLSENLGRGKFSTVKKCIKKDDQDKTYAAKFIKKRYVKHALNELRILELSRKHPYLITLHEVYDLPLEVIFILEYAQQGDLQFILELEGCLDESKSIHVTKQLLEAIQFLHDNKIVHLDIKPQNILLMEKWPSTKIKLCDFGLSRILTNECIHEILGTTDFLGKHIHLTLKRTPEVVSYEPLTRATDMWSIGVLIYVLVTGHTPFGGTNKHDTHNNITHCVLDFPSELFENISINCIDLIQKLIVRIPKQRASADECLQHVWLTTLPTINDLHSYDEQILSKGGLSENQIESDFESQMTNSIDKAFDKKIIVDTIEKTTIKTNGDNDFTSPIIDIIESIKHLHIIQSIPIAYEDDDDNGITTTILQPPKNEYVLPLTPPHSGISLSSSSSSFLLTTTLSSDVLKSIHTLVENVCENLL</sequence>
<organism evidence="9 11">
    <name type="scientific">Didymodactylos carnosus</name>
    <dbReference type="NCBI Taxonomy" id="1234261"/>
    <lineage>
        <taxon>Eukaryota</taxon>
        <taxon>Metazoa</taxon>
        <taxon>Spiralia</taxon>
        <taxon>Gnathifera</taxon>
        <taxon>Rotifera</taxon>
        <taxon>Eurotatoria</taxon>
        <taxon>Bdelloidea</taxon>
        <taxon>Philodinida</taxon>
        <taxon>Philodinidae</taxon>
        <taxon>Didymodactylos</taxon>
    </lineage>
</organism>
<dbReference type="InterPro" id="IPR017441">
    <property type="entry name" value="Protein_kinase_ATP_BS"/>
</dbReference>
<evidence type="ECO:0000313" key="11">
    <source>
        <dbReference type="Proteomes" id="UP000663829"/>
    </source>
</evidence>
<dbReference type="GO" id="GO:0035556">
    <property type="term" value="P:intracellular signal transduction"/>
    <property type="evidence" value="ECO:0007669"/>
    <property type="project" value="TreeGrafter"/>
</dbReference>